<dbReference type="Proteomes" id="UP001322138">
    <property type="component" value="Unassembled WGS sequence"/>
</dbReference>
<accession>A0ABR0FGJ1</accession>
<dbReference type="InterPro" id="IPR036259">
    <property type="entry name" value="MFS_trans_sf"/>
</dbReference>
<protein>
    <recommendedName>
        <fullName evidence="9">Major facilitator superfamily (MFS) profile domain-containing protein</fullName>
    </recommendedName>
</protein>
<dbReference type="RefSeq" id="XP_062731086.1">
    <property type="nucleotide sequence ID" value="XM_062872845.1"/>
</dbReference>
<dbReference type="PANTHER" id="PTHR23504:SF15">
    <property type="entry name" value="MAJOR FACILITATOR SUPERFAMILY (MFS) PROFILE DOMAIN-CONTAINING PROTEIN"/>
    <property type="match status" value="1"/>
</dbReference>
<sequence>MNIIQMMASTSESVGPIADIRLQLNCLGSLRATKPIAWTSIFPYSLMRRYPFYAGLLIAILIFSEFLSGMIWSRVSDKIGRKRCLLIGGSVCSMITSGWLRILHSIASAAASRAFGGLLNPNTGLVPACTVEVARKDGQRGLWNMYDTWTASGYSTQKPCLDLIHTSNLIGQVLGGMLAEPGKNYPSVFPPGSIWTTHPFLLPNPVVASLQLFALIFTSLFLEETHPELREIPD</sequence>
<evidence type="ECO:0000256" key="4">
    <source>
        <dbReference type="ARBA" id="ARBA00022989"/>
    </source>
</evidence>
<evidence type="ECO:0008006" key="9">
    <source>
        <dbReference type="Google" id="ProtNLM"/>
    </source>
</evidence>
<keyword evidence="2" id="KW-0813">Transport</keyword>
<evidence type="ECO:0000256" key="5">
    <source>
        <dbReference type="ARBA" id="ARBA00023136"/>
    </source>
</evidence>
<feature type="transmembrane region" description="Helical" evidence="6">
    <location>
        <begin position="52"/>
        <end position="72"/>
    </location>
</feature>
<keyword evidence="5 6" id="KW-0472">Membrane</keyword>
<evidence type="ECO:0000313" key="8">
    <source>
        <dbReference type="Proteomes" id="UP001322138"/>
    </source>
</evidence>
<evidence type="ECO:0000313" key="7">
    <source>
        <dbReference type="EMBL" id="KAK4642110.1"/>
    </source>
</evidence>
<comment type="subcellular location">
    <subcellularLocation>
        <location evidence="1">Membrane</location>
        <topology evidence="1">Multi-pass membrane protein</topology>
    </subcellularLocation>
</comment>
<name>A0ABR0FGJ1_9PEZI</name>
<gene>
    <name evidence="7" type="ORF">QC761_0081110</name>
</gene>
<proteinExistence type="predicted"/>
<dbReference type="GeneID" id="87892155"/>
<evidence type="ECO:0000256" key="2">
    <source>
        <dbReference type="ARBA" id="ARBA00022448"/>
    </source>
</evidence>
<keyword evidence="8" id="KW-1185">Reference proteome</keyword>
<evidence type="ECO:0000256" key="6">
    <source>
        <dbReference type="SAM" id="Phobius"/>
    </source>
</evidence>
<dbReference type="EMBL" id="JAFFGZ010000007">
    <property type="protein sequence ID" value="KAK4642110.1"/>
    <property type="molecule type" value="Genomic_DNA"/>
</dbReference>
<organism evidence="7 8">
    <name type="scientific">Podospora bellae-mahoneyi</name>
    <dbReference type="NCBI Taxonomy" id="2093777"/>
    <lineage>
        <taxon>Eukaryota</taxon>
        <taxon>Fungi</taxon>
        <taxon>Dikarya</taxon>
        <taxon>Ascomycota</taxon>
        <taxon>Pezizomycotina</taxon>
        <taxon>Sordariomycetes</taxon>
        <taxon>Sordariomycetidae</taxon>
        <taxon>Sordariales</taxon>
        <taxon>Podosporaceae</taxon>
        <taxon>Podospora</taxon>
    </lineage>
</organism>
<evidence type="ECO:0000256" key="3">
    <source>
        <dbReference type="ARBA" id="ARBA00022692"/>
    </source>
</evidence>
<dbReference type="SUPFAM" id="SSF103473">
    <property type="entry name" value="MFS general substrate transporter"/>
    <property type="match status" value="1"/>
</dbReference>
<dbReference type="PANTHER" id="PTHR23504">
    <property type="entry name" value="MAJOR FACILITATOR SUPERFAMILY DOMAIN-CONTAINING PROTEIN 10"/>
    <property type="match status" value="1"/>
</dbReference>
<evidence type="ECO:0000256" key="1">
    <source>
        <dbReference type="ARBA" id="ARBA00004141"/>
    </source>
</evidence>
<comment type="caution">
    <text evidence="7">The sequence shown here is derived from an EMBL/GenBank/DDBJ whole genome shotgun (WGS) entry which is preliminary data.</text>
</comment>
<reference evidence="7 8" key="1">
    <citation type="journal article" date="2023" name="bioRxiv">
        <title>High-quality genome assemblies of four members of thePodospora anserinaspecies complex.</title>
        <authorList>
            <person name="Ament-Velasquez S.L."/>
            <person name="Vogan A.A."/>
            <person name="Wallerman O."/>
            <person name="Hartmann F."/>
            <person name="Gautier V."/>
            <person name="Silar P."/>
            <person name="Giraud T."/>
            <person name="Johannesson H."/>
        </authorList>
    </citation>
    <scope>NUCLEOTIDE SEQUENCE [LARGE SCALE GENOMIC DNA]</scope>
    <source>
        <strain evidence="7 8">CBS 112042</strain>
    </source>
</reference>
<keyword evidence="3 6" id="KW-0812">Transmembrane</keyword>
<keyword evidence="4 6" id="KW-1133">Transmembrane helix</keyword>
<dbReference type="Gene3D" id="1.20.1250.20">
    <property type="entry name" value="MFS general substrate transporter like domains"/>
    <property type="match status" value="1"/>
</dbReference>